<comment type="catalytic activity">
    <reaction evidence="7">
        <text>Couples ATP hydrolysis with the unwinding of duplex DNA by translocating in the 3'-5' direction.</text>
        <dbReference type="EC" id="5.6.2.4"/>
    </reaction>
</comment>
<evidence type="ECO:0000256" key="1">
    <source>
        <dbReference type="ARBA" id="ARBA00009922"/>
    </source>
</evidence>
<evidence type="ECO:0000256" key="9">
    <source>
        <dbReference type="ARBA" id="ARBA00048988"/>
    </source>
</evidence>
<evidence type="ECO:0000256" key="4">
    <source>
        <dbReference type="ARBA" id="ARBA00022806"/>
    </source>
</evidence>
<keyword evidence="4 10" id="KW-0347">Helicase</keyword>
<evidence type="ECO:0000313" key="14">
    <source>
        <dbReference type="EMBL" id="GAA5100659.1"/>
    </source>
</evidence>
<dbReference type="SUPFAM" id="SSF52540">
    <property type="entry name" value="P-loop containing nucleoside triphosphate hydrolases"/>
    <property type="match status" value="1"/>
</dbReference>
<dbReference type="GO" id="GO:0004386">
    <property type="term" value="F:helicase activity"/>
    <property type="evidence" value="ECO:0007669"/>
    <property type="project" value="UniProtKB-KW"/>
</dbReference>
<dbReference type="InterPro" id="IPR014017">
    <property type="entry name" value="DNA_helicase_UvrD-like_C"/>
</dbReference>
<name>A0ABP9MRN4_9MICO</name>
<dbReference type="Proteomes" id="UP001501407">
    <property type="component" value="Unassembled WGS sequence"/>
</dbReference>
<dbReference type="Gene3D" id="1.10.10.160">
    <property type="match status" value="1"/>
</dbReference>
<dbReference type="PROSITE" id="PS51217">
    <property type="entry name" value="UVRD_HELICASE_CTER"/>
    <property type="match status" value="1"/>
</dbReference>
<feature type="compositionally biased region" description="Low complexity" evidence="11">
    <location>
        <begin position="554"/>
        <end position="566"/>
    </location>
</feature>
<keyword evidence="3 10" id="KW-0378">Hydrolase</keyword>
<proteinExistence type="inferred from homology"/>
<protein>
    <recommendedName>
        <fullName evidence="8">DNA 3'-5' helicase</fullName>
        <ecNumber evidence="8">5.6.2.4</ecNumber>
    </recommendedName>
</protein>
<dbReference type="PROSITE" id="PS51198">
    <property type="entry name" value="UVRD_HELICASE_ATP_BIND"/>
    <property type="match status" value="1"/>
</dbReference>
<feature type="domain" description="UvrD-like helicase ATP-binding" evidence="12">
    <location>
        <begin position="7"/>
        <end position="285"/>
    </location>
</feature>
<feature type="region of interest" description="Disordered" evidence="11">
    <location>
        <begin position="551"/>
        <end position="591"/>
    </location>
</feature>
<keyword evidence="5 10" id="KW-0067">ATP-binding</keyword>
<feature type="binding site" evidence="10">
    <location>
        <begin position="28"/>
        <end position="35"/>
    </location>
    <ligand>
        <name>ATP</name>
        <dbReference type="ChEBI" id="CHEBI:30616"/>
    </ligand>
</feature>
<evidence type="ECO:0000256" key="2">
    <source>
        <dbReference type="ARBA" id="ARBA00022741"/>
    </source>
</evidence>
<reference evidence="15" key="1">
    <citation type="journal article" date="2019" name="Int. J. Syst. Evol. Microbiol.">
        <title>The Global Catalogue of Microorganisms (GCM) 10K type strain sequencing project: providing services to taxonomists for standard genome sequencing and annotation.</title>
        <authorList>
            <consortium name="The Broad Institute Genomics Platform"/>
            <consortium name="The Broad Institute Genome Sequencing Center for Infectious Disease"/>
            <person name="Wu L."/>
            <person name="Ma J."/>
        </authorList>
    </citation>
    <scope>NUCLEOTIDE SEQUENCE [LARGE SCALE GENOMIC DNA]</scope>
    <source>
        <strain evidence="15">JCM 18959</strain>
    </source>
</reference>
<dbReference type="CDD" id="cd17932">
    <property type="entry name" value="DEXQc_UvrD"/>
    <property type="match status" value="1"/>
</dbReference>
<dbReference type="Gene3D" id="1.10.486.10">
    <property type="entry name" value="PCRA, domain 4"/>
    <property type="match status" value="2"/>
</dbReference>
<keyword evidence="6" id="KW-0413">Isomerase</keyword>
<feature type="compositionally biased region" description="Low complexity" evidence="11">
    <location>
        <begin position="573"/>
        <end position="582"/>
    </location>
</feature>
<evidence type="ECO:0000256" key="8">
    <source>
        <dbReference type="ARBA" id="ARBA00034808"/>
    </source>
</evidence>
<dbReference type="InterPro" id="IPR013986">
    <property type="entry name" value="DExx_box_DNA_helicase_dom_sf"/>
</dbReference>
<dbReference type="Pfam" id="PF00580">
    <property type="entry name" value="UvrD-helicase"/>
    <property type="match status" value="1"/>
</dbReference>
<evidence type="ECO:0000259" key="12">
    <source>
        <dbReference type="PROSITE" id="PS51198"/>
    </source>
</evidence>
<feature type="domain" description="UvrD-like helicase C-terminal" evidence="13">
    <location>
        <begin position="286"/>
        <end position="531"/>
    </location>
</feature>
<accession>A0ABP9MRN4</accession>
<dbReference type="Gene3D" id="3.40.50.300">
    <property type="entry name" value="P-loop containing nucleotide triphosphate hydrolases"/>
    <property type="match status" value="3"/>
</dbReference>
<dbReference type="InterPro" id="IPR014016">
    <property type="entry name" value="UvrD-like_ATP-bd"/>
</dbReference>
<gene>
    <name evidence="14" type="ORF">GCM10025760_38320</name>
</gene>
<dbReference type="EC" id="5.6.2.4" evidence="8"/>
<evidence type="ECO:0000313" key="15">
    <source>
        <dbReference type="Proteomes" id="UP001501407"/>
    </source>
</evidence>
<evidence type="ECO:0000256" key="3">
    <source>
        <dbReference type="ARBA" id="ARBA00022801"/>
    </source>
</evidence>
<evidence type="ECO:0000256" key="11">
    <source>
        <dbReference type="SAM" id="MobiDB-lite"/>
    </source>
</evidence>
<organism evidence="14 15">
    <name type="scientific">Microbacterium yannicii</name>
    <dbReference type="NCBI Taxonomy" id="671622"/>
    <lineage>
        <taxon>Bacteria</taxon>
        <taxon>Bacillati</taxon>
        <taxon>Actinomycetota</taxon>
        <taxon>Actinomycetes</taxon>
        <taxon>Micrococcales</taxon>
        <taxon>Microbacteriaceae</taxon>
        <taxon>Microbacterium</taxon>
    </lineage>
</organism>
<comment type="catalytic activity">
    <reaction evidence="9">
        <text>ATP + H2O = ADP + phosphate + H(+)</text>
        <dbReference type="Rhea" id="RHEA:13065"/>
        <dbReference type="ChEBI" id="CHEBI:15377"/>
        <dbReference type="ChEBI" id="CHEBI:15378"/>
        <dbReference type="ChEBI" id="CHEBI:30616"/>
        <dbReference type="ChEBI" id="CHEBI:43474"/>
        <dbReference type="ChEBI" id="CHEBI:456216"/>
        <dbReference type="EC" id="5.6.2.4"/>
    </reaction>
</comment>
<evidence type="ECO:0000256" key="10">
    <source>
        <dbReference type="PROSITE-ProRule" id="PRU00560"/>
    </source>
</evidence>
<evidence type="ECO:0000256" key="5">
    <source>
        <dbReference type="ARBA" id="ARBA00022840"/>
    </source>
</evidence>
<evidence type="ECO:0000256" key="7">
    <source>
        <dbReference type="ARBA" id="ARBA00034617"/>
    </source>
</evidence>
<dbReference type="InterPro" id="IPR000212">
    <property type="entry name" value="DNA_helicase_UvrD/REP"/>
</dbReference>
<evidence type="ECO:0000259" key="13">
    <source>
        <dbReference type="PROSITE" id="PS51217"/>
    </source>
</evidence>
<dbReference type="InterPro" id="IPR027417">
    <property type="entry name" value="P-loop_NTPase"/>
</dbReference>
<dbReference type="EMBL" id="BAABKZ010000005">
    <property type="protein sequence ID" value="GAA5100659.1"/>
    <property type="molecule type" value="Genomic_DNA"/>
</dbReference>
<dbReference type="RefSeq" id="WP_194415043.1">
    <property type="nucleotide sequence ID" value="NZ_BAABKZ010000005.1"/>
</dbReference>
<evidence type="ECO:0000256" key="6">
    <source>
        <dbReference type="ARBA" id="ARBA00023235"/>
    </source>
</evidence>
<dbReference type="PANTHER" id="PTHR11070">
    <property type="entry name" value="UVRD / RECB / PCRA DNA HELICASE FAMILY MEMBER"/>
    <property type="match status" value="1"/>
</dbReference>
<keyword evidence="2 10" id="KW-0547">Nucleotide-binding</keyword>
<sequence>MSTDALAGLDEHQREAVTALRGPVVVLAGAGTGKTRVITHRIAHGVDTGAYSPGRVMAVTFTTKAAGEMRGRLRTMGVAGVAARTFHAAALAQLNFFWPTLAGDSAPGIVDNKVRLLAHAADGIGLSPDRATLRDVASDIEWRKVSMLSVDGYVEARPNGVGRLGVDRVVALQHAYEKLKDERRQLDFEDVLLACAGMLEAEPQVAKAVREQYRHFTVDEFQDVSPLQNRLLELWLGDRRDICVVGDASQTIYSFAGADASFLLDFPTRFEGARVVRLETNYRSDPPILAVANELMRGRPGALHLTAAASRSAEPAPPVPTVTAFEDDRAEARAVAAQIGAQIAAGADPGHIAVLYRSHAQSAELVAALADAGIATTVLGGRRFFDMPEVRQAVMELRAASVAPIESGFVDTVRDILRSRGLTDDPPEAGGALRDAWEARAALLRLAQEAPAGTTLRAFTDELTARAKVHDEPAMRTVTLATLHAAKGLEWEHVHLIGVAEGLLPISYATTFEQVDEERRLAYVGITRAGRTLSLTWSRGVRERQPSRFLREIGSGTLRAGGATARSGGGSRRAGSPTASATPRGSAPGPR</sequence>
<keyword evidence="15" id="KW-1185">Reference proteome</keyword>
<dbReference type="Pfam" id="PF13361">
    <property type="entry name" value="UvrD_C"/>
    <property type="match status" value="2"/>
</dbReference>
<comment type="caution">
    <text evidence="14">The sequence shown here is derived from an EMBL/GenBank/DDBJ whole genome shotgun (WGS) entry which is preliminary data.</text>
</comment>
<dbReference type="PANTHER" id="PTHR11070:SF69">
    <property type="entry name" value="ATP-DEPENDENT DNA HELICASE UVRD2"/>
    <property type="match status" value="1"/>
</dbReference>
<comment type="similarity">
    <text evidence="1">Belongs to the helicase family. UvrD subfamily.</text>
</comment>